<comment type="caution">
    <text evidence="3">The sequence shown here is derived from an EMBL/GenBank/DDBJ whole genome shotgun (WGS) entry which is preliminary data.</text>
</comment>
<dbReference type="Proteomes" id="UP000315440">
    <property type="component" value="Unassembled WGS sequence"/>
</dbReference>
<evidence type="ECO:0000256" key="1">
    <source>
        <dbReference type="SAM" id="Phobius"/>
    </source>
</evidence>
<feature type="transmembrane region" description="Helical" evidence="1">
    <location>
        <begin position="322"/>
        <end position="344"/>
    </location>
</feature>
<dbReference type="EMBL" id="SJPQ01000003">
    <property type="protein sequence ID" value="TWT87250.1"/>
    <property type="molecule type" value="Genomic_DNA"/>
</dbReference>
<dbReference type="AlphaFoldDB" id="A0A5C5ZJB3"/>
<feature type="transmembrane region" description="Helical" evidence="1">
    <location>
        <begin position="134"/>
        <end position="151"/>
    </location>
</feature>
<keyword evidence="4" id="KW-1185">Reference proteome</keyword>
<dbReference type="RefSeq" id="WP_146401226.1">
    <property type="nucleotide sequence ID" value="NZ_SJPQ01000003.1"/>
</dbReference>
<reference evidence="3 4" key="1">
    <citation type="submission" date="2019-02" db="EMBL/GenBank/DDBJ databases">
        <title>Deep-cultivation of Planctomycetes and their phenomic and genomic characterization uncovers novel biology.</title>
        <authorList>
            <person name="Wiegand S."/>
            <person name="Jogler M."/>
            <person name="Boedeker C."/>
            <person name="Pinto D."/>
            <person name="Vollmers J."/>
            <person name="Rivas-Marin E."/>
            <person name="Kohn T."/>
            <person name="Peeters S.H."/>
            <person name="Heuer A."/>
            <person name="Rast P."/>
            <person name="Oberbeckmann S."/>
            <person name="Bunk B."/>
            <person name="Jeske O."/>
            <person name="Meyerdierks A."/>
            <person name="Storesund J.E."/>
            <person name="Kallscheuer N."/>
            <person name="Luecker S."/>
            <person name="Lage O.M."/>
            <person name="Pohl T."/>
            <person name="Merkel B.J."/>
            <person name="Hornburger P."/>
            <person name="Mueller R.-W."/>
            <person name="Bruemmer F."/>
            <person name="Labrenz M."/>
            <person name="Spormann A.M."/>
            <person name="Op Den Camp H."/>
            <person name="Overmann J."/>
            <person name="Amann R."/>
            <person name="Jetten M.S.M."/>
            <person name="Mascher T."/>
            <person name="Medema M.H."/>
            <person name="Devos D.P."/>
            <person name="Kaster A.-K."/>
            <person name="Ovreas L."/>
            <person name="Rohde M."/>
            <person name="Galperin M.Y."/>
            <person name="Jogler C."/>
        </authorList>
    </citation>
    <scope>NUCLEOTIDE SEQUENCE [LARGE SCALE GENOMIC DNA]</scope>
    <source>
        <strain evidence="3 4">Mal64</strain>
    </source>
</reference>
<sequence>MPENEAAKTAPKAPRLLSLDVMRGATILAMILVNNPGTWSAMYWPLGHATWHGWTPTDLIFPFFLYMVGVAMAYSLRKYEHGAKVDAAVWLRVGRRVAALLALGMLLNSSGRIFGHLLGGADSWNLDTLRWPGVLQRIALAYLGAAAVVLLWKAKLRFATAAALVVGYAALLLLTPTETPFEERLTPEGNIVRAVDLAVIGANHMYTRATSEPTDPEGLLSTLPSIATVLIGFMVGRYLQRRSLCMGVALRLLAAGLALAAVGQAWHTLDPALGGMPINKKLWTSSFVLLTGGLGTACLALCLVVFDLVGAKSSVVRSTATAFQMVGVNAILVFVGSGLVARLLSMTHVGEATTKGWLYQTLFAGPIGDPKLSSLCFALATVAFWWLIAWGLWRMKWTLRV</sequence>
<dbReference type="OrthoDB" id="9788724at2"/>
<feature type="domain" description="Heparan-alpha-glucosaminide N-acetyltransferase catalytic" evidence="2">
    <location>
        <begin position="15"/>
        <end position="242"/>
    </location>
</feature>
<feature type="transmembrane region" description="Helical" evidence="1">
    <location>
        <begin position="97"/>
        <end position="114"/>
    </location>
</feature>
<feature type="transmembrane region" description="Helical" evidence="1">
    <location>
        <begin position="158"/>
        <end position="175"/>
    </location>
</feature>
<evidence type="ECO:0000313" key="3">
    <source>
        <dbReference type="EMBL" id="TWT87250.1"/>
    </source>
</evidence>
<feature type="transmembrane region" description="Helical" evidence="1">
    <location>
        <begin position="218"/>
        <end position="236"/>
    </location>
</feature>
<accession>A0A5C5ZJB3</accession>
<evidence type="ECO:0000259" key="2">
    <source>
        <dbReference type="Pfam" id="PF07786"/>
    </source>
</evidence>
<feature type="transmembrane region" description="Helical" evidence="1">
    <location>
        <begin position="59"/>
        <end position="76"/>
    </location>
</feature>
<keyword evidence="1" id="KW-0472">Membrane</keyword>
<gene>
    <name evidence="3" type="ORF">Mal64_27880</name>
</gene>
<dbReference type="PANTHER" id="PTHR31061:SF24">
    <property type="entry name" value="LD22376P"/>
    <property type="match status" value="1"/>
</dbReference>
<organism evidence="3 4">
    <name type="scientific">Pseudobythopirellula maris</name>
    <dbReference type="NCBI Taxonomy" id="2527991"/>
    <lineage>
        <taxon>Bacteria</taxon>
        <taxon>Pseudomonadati</taxon>
        <taxon>Planctomycetota</taxon>
        <taxon>Planctomycetia</taxon>
        <taxon>Pirellulales</taxon>
        <taxon>Lacipirellulaceae</taxon>
        <taxon>Pseudobythopirellula</taxon>
    </lineage>
</organism>
<proteinExistence type="predicted"/>
<dbReference type="PANTHER" id="PTHR31061">
    <property type="entry name" value="LD22376P"/>
    <property type="match status" value="1"/>
</dbReference>
<evidence type="ECO:0000313" key="4">
    <source>
        <dbReference type="Proteomes" id="UP000315440"/>
    </source>
</evidence>
<feature type="transmembrane region" description="Helical" evidence="1">
    <location>
        <begin position="21"/>
        <end position="39"/>
    </location>
</feature>
<name>A0A5C5ZJB3_9BACT</name>
<dbReference type="InterPro" id="IPR012429">
    <property type="entry name" value="HGSNAT_cat"/>
</dbReference>
<feature type="transmembrane region" description="Helical" evidence="1">
    <location>
        <begin position="372"/>
        <end position="393"/>
    </location>
</feature>
<dbReference type="Pfam" id="PF07786">
    <property type="entry name" value="HGSNAT_cat"/>
    <property type="match status" value="1"/>
</dbReference>
<keyword evidence="1" id="KW-1133">Transmembrane helix</keyword>
<feature type="transmembrane region" description="Helical" evidence="1">
    <location>
        <begin position="287"/>
        <end position="310"/>
    </location>
</feature>
<protein>
    <recommendedName>
        <fullName evidence="2">Heparan-alpha-glucosaminide N-acetyltransferase catalytic domain-containing protein</fullName>
    </recommendedName>
</protein>
<feature type="transmembrane region" description="Helical" evidence="1">
    <location>
        <begin position="248"/>
        <end position="267"/>
    </location>
</feature>
<keyword evidence="1" id="KW-0812">Transmembrane</keyword>